<evidence type="ECO:0000313" key="1">
    <source>
        <dbReference type="EMBL" id="CAE6535051.1"/>
    </source>
</evidence>
<accession>A0A8H3HSC5</accession>
<dbReference type="EMBL" id="CAJMWV010008351">
    <property type="protein sequence ID" value="CAE6535051.1"/>
    <property type="molecule type" value="Genomic_DNA"/>
</dbReference>
<sequence length="446" mass="51503">MTQLSSALYKLVNSRLATKRKPWNPEDSVRILCDSPWKKGDELFDWYSHRTDSIIETMQLRKEHESPFFHEYVTFSLRDNAGCFRVDRHQGPNETQPLAAVYNGGVQAYDTINSIRSLDDRHYGRSDCLIEITFRDDASVPLLLLLKICRTIAQHQSARIYTVQRYSCTFYSQAIILCTLQQVFVETVQSHARGLIHSEIAIDSDVLNQEFGRSMPPTDLPNLSHQNYPAIDFVTREDECSACWKSALVRRTVGGSNDVFSLDNLSGLFWDGVVRVAEHFIQLLDVTTGSRDGSWFLCPRFYLVELCQQLTYQAVYDTWDTRLRLFERNFVSYGEMTPRCTCPYREPGVSSGIETTTVEHSAHDALVFTDNICSPGQVDLKTRHPEIAKFFRTNINDVQQEFRNKARTEHIIEGQLWHPKRHMGRFSKLARRMRFYVTCSALIIKP</sequence>
<dbReference type="Proteomes" id="UP000663831">
    <property type="component" value="Unassembled WGS sequence"/>
</dbReference>
<dbReference type="AlphaFoldDB" id="A0A8H3HSC5"/>
<gene>
    <name evidence="1" type="ORF">RDB_LOCUS163541</name>
</gene>
<comment type="caution">
    <text evidence="1">The sequence shown here is derived from an EMBL/GenBank/DDBJ whole genome shotgun (WGS) entry which is preliminary data.</text>
</comment>
<evidence type="ECO:0000313" key="2">
    <source>
        <dbReference type="Proteomes" id="UP000663831"/>
    </source>
</evidence>
<proteinExistence type="predicted"/>
<name>A0A8H3HSC5_9AGAM</name>
<protein>
    <submittedName>
        <fullName evidence="1">Uncharacterized protein</fullName>
    </submittedName>
</protein>
<organism evidence="1 2">
    <name type="scientific">Rhizoctonia solani</name>
    <dbReference type="NCBI Taxonomy" id="456999"/>
    <lineage>
        <taxon>Eukaryota</taxon>
        <taxon>Fungi</taxon>
        <taxon>Dikarya</taxon>
        <taxon>Basidiomycota</taxon>
        <taxon>Agaricomycotina</taxon>
        <taxon>Agaricomycetes</taxon>
        <taxon>Cantharellales</taxon>
        <taxon>Ceratobasidiaceae</taxon>
        <taxon>Rhizoctonia</taxon>
    </lineage>
</organism>
<reference evidence="1" key="1">
    <citation type="submission" date="2021-01" db="EMBL/GenBank/DDBJ databases">
        <authorList>
            <person name="Kaushik A."/>
        </authorList>
    </citation>
    <scope>NUCLEOTIDE SEQUENCE</scope>
    <source>
        <strain evidence="1">AG3-1AP</strain>
    </source>
</reference>